<dbReference type="Proteomes" id="UP000054495">
    <property type="component" value="Unassembled WGS sequence"/>
</dbReference>
<dbReference type="Gene3D" id="3.30.420.10">
    <property type="entry name" value="Ribonuclease H-like superfamily/Ribonuclease H"/>
    <property type="match status" value="1"/>
</dbReference>
<keyword evidence="3" id="KW-1185">Reference proteome</keyword>
<dbReference type="EMBL" id="KE124961">
    <property type="protein sequence ID" value="EPB73986.1"/>
    <property type="molecule type" value="Genomic_DNA"/>
</dbReference>
<name>A0A0D6LV86_9BILA</name>
<organism evidence="2 3">
    <name type="scientific">Ancylostoma ceylanicum</name>
    <dbReference type="NCBI Taxonomy" id="53326"/>
    <lineage>
        <taxon>Eukaryota</taxon>
        <taxon>Metazoa</taxon>
        <taxon>Ecdysozoa</taxon>
        <taxon>Nematoda</taxon>
        <taxon>Chromadorea</taxon>
        <taxon>Rhabditida</taxon>
        <taxon>Rhabditina</taxon>
        <taxon>Rhabditomorpha</taxon>
        <taxon>Strongyloidea</taxon>
        <taxon>Ancylostomatidae</taxon>
        <taxon>Ancylostomatinae</taxon>
        <taxon>Ancylostoma</taxon>
    </lineage>
</organism>
<sequence>MSSHFEQLCCTSTDEGPEHRRQPITSMQHSTRRFGSTTGRPPELKDDLQKALDERPTASIRELAQMIGRHHSTIVDRHYALGYRRVVARWISHELTDANRAARASIYQSLLLLPYRTDFLANVVTGDESWVG</sequence>
<dbReference type="AlphaFoldDB" id="A0A0D6LV86"/>
<gene>
    <name evidence="2" type="ORF">ANCCEY_06915</name>
</gene>
<evidence type="ECO:0000313" key="3">
    <source>
        <dbReference type="Proteomes" id="UP000054495"/>
    </source>
</evidence>
<feature type="compositionally biased region" description="Polar residues" evidence="1">
    <location>
        <begin position="1"/>
        <end position="14"/>
    </location>
</feature>
<feature type="compositionally biased region" description="Polar residues" evidence="1">
    <location>
        <begin position="23"/>
        <end position="39"/>
    </location>
</feature>
<evidence type="ECO:0000313" key="2">
    <source>
        <dbReference type="EMBL" id="EPB73986.1"/>
    </source>
</evidence>
<dbReference type="PANTHER" id="PTHR46060">
    <property type="entry name" value="MARINER MOS1 TRANSPOSASE-LIKE PROTEIN"/>
    <property type="match status" value="1"/>
</dbReference>
<protein>
    <submittedName>
        <fullName evidence="2">Uncharacterized protein</fullName>
    </submittedName>
</protein>
<dbReference type="InterPro" id="IPR052709">
    <property type="entry name" value="Transposase-MT_Hybrid"/>
</dbReference>
<dbReference type="InterPro" id="IPR036397">
    <property type="entry name" value="RNaseH_sf"/>
</dbReference>
<feature type="region of interest" description="Disordered" evidence="1">
    <location>
        <begin position="1"/>
        <end position="47"/>
    </location>
</feature>
<dbReference type="GO" id="GO:0003676">
    <property type="term" value="F:nucleic acid binding"/>
    <property type="evidence" value="ECO:0007669"/>
    <property type="project" value="InterPro"/>
</dbReference>
<reference evidence="2 3" key="1">
    <citation type="submission" date="2013-05" db="EMBL/GenBank/DDBJ databases">
        <title>Draft genome of the parasitic nematode Anyclostoma ceylanicum.</title>
        <authorList>
            <person name="Mitreva M."/>
        </authorList>
    </citation>
    <scope>NUCLEOTIDE SEQUENCE [LARGE SCALE GENOMIC DNA]</scope>
</reference>
<proteinExistence type="predicted"/>
<dbReference type="PANTHER" id="PTHR46060:SF1">
    <property type="entry name" value="MARINER MOS1 TRANSPOSASE-LIKE PROTEIN"/>
    <property type="match status" value="1"/>
</dbReference>
<evidence type="ECO:0000256" key="1">
    <source>
        <dbReference type="SAM" id="MobiDB-lite"/>
    </source>
</evidence>
<accession>A0A0D6LV86</accession>